<evidence type="ECO:0000256" key="4">
    <source>
        <dbReference type="ARBA" id="ARBA00023136"/>
    </source>
</evidence>
<dbReference type="AlphaFoldDB" id="A0AAD1W804"/>
<evidence type="ECO:0000256" key="6">
    <source>
        <dbReference type="SAM" id="MobiDB-lite"/>
    </source>
</evidence>
<feature type="domain" description="G-protein coupled receptors family 3 profile" evidence="8">
    <location>
        <begin position="157"/>
        <end position="211"/>
    </location>
</feature>
<keyword evidence="5" id="KW-0325">Glycoprotein</keyword>
<feature type="transmembrane region" description="Helical" evidence="7">
    <location>
        <begin position="105"/>
        <end position="125"/>
    </location>
</feature>
<feature type="transmembrane region" description="Helical" evidence="7">
    <location>
        <begin position="137"/>
        <end position="156"/>
    </location>
</feature>
<reference evidence="9" key="1">
    <citation type="submission" date="2022-03" db="EMBL/GenBank/DDBJ databases">
        <authorList>
            <person name="Alioto T."/>
            <person name="Alioto T."/>
            <person name="Gomez Garrido J."/>
        </authorList>
    </citation>
    <scope>NUCLEOTIDE SEQUENCE</scope>
</reference>
<dbReference type="InterPro" id="IPR000068">
    <property type="entry name" value="GPCR_3_Ca_sens_rcpt-rel"/>
</dbReference>
<accession>A0AAD1W804</accession>
<dbReference type="GO" id="GO:0004930">
    <property type="term" value="F:G protein-coupled receptor activity"/>
    <property type="evidence" value="ECO:0007669"/>
    <property type="project" value="InterPro"/>
</dbReference>
<feature type="compositionally biased region" description="Polar residues" evidence="6">
    <location>
        <begin position="240"/>
        <end position="251"/>
    </location>
</feature>
<dbReference type="Proteomes" id="UP001295444">
    <property type="component" value="Chromosome 06"/>
</dbReference>
<comment type="subcellular location">
    <subcellularLocation>
        <location evidence="1">Membrane</location>
        <topology evidence="1">Multi-pass membrane protein</topology>
    </subcellularLocation>
</comment>
<evidence type="ECO:0000313" key="9">
    <source>
        <dbReference type="EMBL" id="CAH2299129.1"/>
    </source>
</evidence>
<keyword evidence="3 7" id="KW-1133">Transmembrane helix</keyword>
<evidence type="ECO:0000256" key="2">
    <source>
        <dbReference type="ARBA" id="ARBA00022692"/>
    </source>
</evidence>
<protein>
    <submittedName>
        <fullName evidence="9">Vomeronasal type-2 receptor 26-like</fullName>
    </submittedName>
</protein>
<evidence type="ECO:0000256" key="5">
    <source>
        <dbReference type="ARBA" id="ARBA00023180"/>
    </source>
</evidence>
<dbReference type="InterPro" id="IPR000337">
    <property type="entry name" value="GPCR_3"/>
</dbReference>
<evidence type="ECO:0000256" key="7">
    <source>
        <dbReference type="SAM" id="Phobius"/>
    </source>
</evidence>
<keyword evidence="4 7" id="KW-0472">Membrane</keyword>
<organism evidence="9 10">
    <name type="scientific">Pelobates cultripes</name>
    <name type="common">Western spadefoot toad</name>
    <dbReference type="NCBI Taxonomy" id="61616"/>
    <lineage>
        <taxon>Eukaryota</taxon>
        <taxon>Metazoa</taxon>
        <taxon>Chordata</taxon>
        <taxon>Craniata</taxon>
        <taxon>Vertebrata</taxon>
        <taxon>Euteleostomi</taxon>
        <taxon>Amphibia</taxon>
        <taxon>Batrachia</taxon>
        <taxon>Anura</taxon>
        <taxon>Pelobatoidea</taxon>
        <taxon>Pelobatidae</taxon>
        <taxon>Pelobates</taxon>
    </lineage>
</organism>
<dbReference type="PANTHER" id="PTHR24061:SF564">
    <property type="entry name" value="METABOTROPIC GLUTAMATE RECEPTOR 1"/>
    <property type="match status" value="1"/>
</dbReference>
<feature type="region of interest" description="Disordered" evidence="6">
    <location>
        <begin position="210"/>
        <end position="251"/>
    </location>
</feature>
<dbReference type="Pfam" id="PF00003">
    <property type="entry name" value="7tm_3"/>
    <property type="match status" value="2"/>
</dbReference>
<dbReference type="PANTHER" id="PTHR24061">
    <property type="entry name" value="CALCIUM-SENSING RECEPTOR-RELATED"/>
    <property type="match status" value="1"/>
</dbReference>
<sequence>MAQKLTIHNTKFNTVCSKQPRCQDLNVQRIVYLEAGKSPNLESILAAMTASNVQREKSPISLTVKTAGNAQTMNGPMRRRFSVFPNKWNFCRTNTPIVKANNKTLSFILLFSIMLSFLCVFLFIGRPVDITCMLRQTSFGVIFSVGVSSVLAKTIMELDTQSYKGRIIIQCNEGSVIAFYLELGYMGILAAISFVLAFMVRTLPDSFNEAKGGPRDGHRFASPSRTRGIDTAAGGPCRGLTTNWQRDSSAN</sequence>
<feature type="domain" description="G-protein coupled receptors family 3 profile" evidence="8">
    <location>
        <begin position="94"/>
        <end position="154"/>
    </location>
</feature>
<evidence type="ECO:0000259" key="8">
    <source>
        <dbReference type="PROSITE" id="PS50259"/>
    </source>
</evidence>
<name>A0AAD1W804_PELCU</name>
<evidence type="ECO:0000256" key="3">
    <source>
        <dbReference type="ARBA" id="ARBA00022989"/>
    </source>
</evidence>
<proteinExistence type="predicted"/>
<feature type="transmembrane region" description="Helical" evidence="7">
    <location>
        <begin position="177"/>
        <end position="200"/>
    </location>
</feature>
<dbReference type="EMBL" id="OW240917">
    <property type="protein sequence ID" value="CAH2299129.1"/>
    <property type="molecule type" value="Genomic_DNA"/>
</dbReference>
<evidence type="ECO:0000256" key="1">
    <source>
        <dbReference type="ARBA" id="ARBA00004141"/>
    </source>
</evidence>
<keyword evidence="9" id="KW-0675">Receptor</keyword>
<keyword evidence="2 7" id="KW-0812">Transmembrane</keyword>
<keyword evidence="10" id="KW-1185">Reference proteome</keyword>
<dbReference type="PROSITE" id="PS50259">
    <property type="entry name" value="G_PROTEIN_RECEP_F3_4"/>
    <property type="match status" value="2"/>
</dbReference>
<dbReference type="PRINTS" id="PR00248">
    <property type="entry name" value="GPCRMGR"/>
</dbReference>
<dbReference type="InterPro" id="IPR017978">
    <property type="entry name" value="GPCR_3_C"/>
</dbReference>
<evidence type="ECO:0000313" key="10">
    <source>
        <dbReference type="Proteomes" id="UP001295444"/>
    </source>
</evidence>
<gene>
    <name evidence="9" type="ORF">PECUL_23A015475</name>
</gene>
<dbReference type="GO" id="GO:0005886">
    <property type="term" value="C:plasma membrane"/>
    <property type="evidence" value="ECO:0007669"/>
    <property type="project" value="TreeGrafter"/>
</dbReference>